<evidence type="ECO:0000313" key="2">
    <source>
        <dbReference type="Proteomes" id="UP000823388"/>
    </source>
</evidence>
<gene>
    <name evidence="1" type="ORF">PVAP13_6NG091206</name>
</gene>
<dbReference type="Proteomes" id="UP000823388">
    <property type="component" value="Chromosome 6N"/>
</dbReference>
<name>A0A8T0QVQ2_PANVG</name>
<proteinExistence type="predicted"/>
<comment type="caution">
    <text evidence="1">The sequence shown here is derived from an EMBL/GenBank/DDBJ whole genome shotgun (WGS) entry which is preliminary data.</text>
</comment>
<dbReference type="EMBL" id="CM029048">
    <property type="protein sequence ID" value="KAG2577317.1"/>
    <property type="molecule type" value="Genomic_DNA"/>
</dbReference>
<reference evidence="1" key="1">
    <citation type="submission" date="2020-05" db="EMBL/GenBank/DDBJ databases">
        <title>WGS assembly of Panicum virgatum.</title>
        <authorList>
            <person name="Lovell J.T."/>
            <person name="Jenkins J."/>
            <person name="Shu S."/>
            <person name="Juenger T.E."/>
            <person name="Schmutz J."/>
        </authorList>
    </citation>
    <scope>NUCLEOTIDE SEQUENCE</scope>
    <source>
        <strain evidence="1">AP13</strain>
    </source>
</reference>
<accession>A0A8T0QVQ2</accession>
<organism evidence="1 2">
    <name type="scientific">Panicum virgatum</name>
    <name type="common">Blackwell switchgrass</name>
    <dbReference type="NCBI Taxonomy" id="38727"/>
    <lineage>
        <taxon>Eukaryota</taxon>
        <taxon>Viridiplantae</taxon>
        <taxon>Streptophyta</taxon>
        <taxon>Embryophyta</taxon>
        <taxon>Tracheophyta</taxon>
        <taxon>Spermatophyta</taxon>
        <taxon>Magnoliopsida</taxon>
        <taxon>Liliopsida</taxon>
        <taxon>Poales</taxon>
        <taxon>Poaceae</taxon>
        <taxon>PACMAD clade</taxon>
        <taxon>Panicoideae</taxon>
        <taxon>Panicodae</taxon>
        <taxon>Paniceae</taxon>
        <taxon>Panicinae</taxon>
        <taxon>Panicum</taxon>
        <taxon>Panicum sect. Hiantes</taxon>
    </lineage>
</organism>
<protein>
    <submittedName>
        <fullName evidence="1">Uncharacterized protein</fullName>
    </submittedName>
</protein>
<sequence>MATVDPKAAPSAHQFAFGIDGVETAVAPVTRLRHVVVRGGGGGDVRFARCGYAAAEGCAAVSFRRRCGVVRADGARGVAVHRCRSADVEGAGAARVRGAGELRVGRCREADVAGCADAAVARCRVLAISSTWALIDPWTVPTPRGALTLGRCGAVRVDRCRDASVSGCGAVAVRCGKVSVVEALKPESPPVDQKAEPVLAAPVEIMSK</sequence>
<evidence type="ECO:0000313" key="1">
    <source>
        <dbReference type="EMBL" id="KAG2577317.1"/>
    </source>
</evidence>
<dbReference type="AlphaFoldDB" id="A0A8T0QVQ2"/>
<keyword evidence="2" id="KW-1185">Reference proteome</keyword>